<dbReference type="SUPFAM" id="SSF55729">
    <property type="entry name" value="Acyl-CoA N-acyltransferases (Nat)"/>
    <property type="match status" value="1"/>
</dbReference>
<organism evidence="2 3">
    <name type="scientific">Streptomyces stramineus</name>
    <dbReference type="NCBI Taxonomy" id="173861"/>
    <lineage>
        <taxon>Bacteria</taxon>
        <taxon>Bacillati</taxon>
        <taxon>Actinomycetota</taxon>
        <taxon>Actinomycetes</taxon>
        <taxon>Kitasatosporales</taxon>
        <taxon>Streptomycetaceae</taxon>
        <taxon>Streptomyces</taxon>
    </lineage>
</organism>
<dbReference type="CDD" id="cd04301">
    <property type="entry name" value="NAT_SF"/>
    <property type="match status" value="1"/>
</dbReference>
<dbReference type="PANTHER" id="PTHR47237">
    <property type="entry name" value="SLL0310 PROTEIN"/>
    <property type="match status" value="1"/>
</dbReference>
<protein>
    <submittedName>
        <fullName evidence="2">GNAT family N-acetyltransferase</fullName>
    </submittedName>
</protein>
<dbReference type="RefSeq" id="WP_344096205.1">
    <property type="nucleotide sequence ID" value="NZ_BAAAHB010000106.1"/>
</dbReference>
<gene>
    <name evidence="2" type="ORF">GCM10009544_57140</name>
</gene>
<dbReference type="PROSITE" id="PS51186">
    <property type="entry name" value="GNAT"/>
    <property type="match status" value="1"/>
</dbReference>
<dbReference type="PANTHER" id="PTHR47237:SF1">
    <property type="entry name" value="SLL0310 PROTEIN"/>
    <property type="match status" value="1"/>
</dbReference>
<name>A0ABN1B1T4_9ACTN</name>
<comment type="caution">
    <text evidence="2">The sequence shown here is derived from an EMBL/GenBank/DDBJ whole genome shotgun (WGS) entry which is preliminary data.</text>
</comment>
<evidence type="ECO:0000313" key="3">
    <source>
        <dbReference type="Proteomes" id="UP001499895"/>
    </source>
</evidence>
<dbReference type="InterPro" id="IPR016181">
    <property type="entry name" value="Acyl_CoA_acyltransferase"/>
</dbReference>
<dbReference type="Pfam" id="PF00583">
    <property type="entry name" value="Acetyltransf_1"/>
    <property type="match status" value="1"/>
</dbReference>
<dbReference type="Proteomes" id="UP001499895">
    <property type="component" value="Unassembled WGS sequence"/>
</dbReference>
<accession>A0ABN1B1T4</accession>
<dbReference type="InterPro" id="IPR052729">
    <property type="entry name" value="Acyl/Acetyltrans_Enzymes"/>
</dbReference>
<reference evidence="2 3" key="1">
    <citation type="journal article" date="2019" name="Int. J. Syst. Evol. Microbiol.">
        <title>The Global Catalogue of Microorganisms (GCM) 10K type strain sequencing project: providing services to taxonomists for standard genome sequencing and annotation.</title>
        <authorList>
            <consortium name="The Broad Institute Genomics Platform"/>
            <consortium name="The Broad Institute Genome Sequencing Center for Infectious Disease"/>
            <person name="Wu L."/>
            <person name="Ma J."/>
        </authorList>
    </citation>
    <scope>NUCLEOTIDE SEQUENCE [LARGE SCALE GENOMIC DNA]</scope>
    <source>
        <strain evidence="2 3">JCM 10649</strain>
    </source>
</reference>
<sequence length="295" mass="31870">MNHPLGPDPIRQPADGALTVTRASLEAWHQVTEWAAAEGWNPGTGDTACFHPTDPAGFFLGHLDGRPVSSLSLVTYSEDYAFLGYYIVHPDHRGRGLGLATWRAAFPHAGDRTVGLDAVPAQLDTYRRSGFTPAYDTVRYAGRPARSGAPAAGAVIVTPAHVDAIAAYDQPCFPADRRAFLTRWLTAPGHIAYVLLRDGHVAGYGVIRPGRDSRRIGPLFADTQEGAEALFDALTAHLGPDEEVCLDIPEPHRGARELATARGLAPSFHTTRMYTGPVRPVREERVYGTTSLELG</sequence>
<feature type="domain" description="N-acetyltransferase" evidence="1">
    <location>
        <begin position="18"/>
        <end position="146"/>
    </location>
</feature>
<evidence type="ECO:0000259" key="1">
    <source>
        <dbReference type="PROSITE" id="PS51186"/>
    </source>
</evidence>
<dbReference type="Pfam" id="PF18014">
    <property type="entry name" value="Acetyltransf_18"/>
    <property type="match status" value="1"/>
</dbReference>
<evidence type="ECO:0000313" key="2">
    <source>
        <dbReference type="EMBL" id="GAA0488554.1"/>
    </source>
</evidence>
<keyword evidence="3" id="KW-1185">Reference proteome</keyword>
<proteinExistence type="predicted"/>
<dbReference type="InterPro" id="IPR041496">
    <property type="entry name" value="YitH/HolE_GNAT"/>
</dbReference>
<dbReference type="Gene3D" id="3.40.630.90">
    <property type="match status" value="1"/>
</dbReference>
<dbReference type="EMBL" id="BAAAHB010000106">
    <property type="protein sequence ID" value="GAA0488554.1"/>
    <property type="molecule type" value="Genomic_DNA"/>
</dbReference>
<dbReference type="InterPro" id="IPR000182">
    <property type="entry name" value="GNAT_dom"/>
</dbReference>
<dbReference type="Gene3D" id="3.40.630.30">
    <property type="match status" value="1"/>
</dbReference>